<reference evidence="2 3" key="1">
    <citation type="journal article" date="2019" name="Nat. Ecol. Evol.">
        <title>Megaphylogeny resolves global patterns of mushroom evolution.</title>
        <authorList>
            <person name="Varga T."/>
            <person name="Krizsan K."/>
            <person name="Foldi C."/>
            <person name="Dima B."/>
            <person name="Sanchez-Garcia M."/>
            <person name="Sanchez-Ramirez S."/>
            <person name="Szollosi G.J."/>
            <person name="Szarkandi J.G."/>
            <person name="Papp V."/>
            <person name="Albert L."/>
            <person name="Andreopoulos W."/>
            <person name="Angelini C."/>
            <person name="Antonin V."/>
            <person name="Barry K.W."/>
            <person name="Bougher N.L."/>
            <person name="Buchanan P."/>
            <person name="Buyck B."/>
            <person name="Bense V."/>
            <person name="Catcheside P."/>
            <person name="Chovatia M."/>
            <person name="Cooper J."/>
            <person name="Damon W."/>
            <person name="Desjardin D."/>
            <person name="Finy P."/>
            <person name="Geml J."/>
            <person name="Haridas S."/>
            <person name="Hughes K."/>
            <person name="Justo A."/>
            <person name="Karasinski D."/>
            <person name="Kautmanova I."/>
            <person name="Kiss B."/>
            <person name="Kocsube S."/>
            <person name="Kotiranta H."/>
            <person name="LaButti K.M."/>
            <person name="Lechner B.E."/>
            <person name="Liimatainen K."/>
            <person name="Lipzen A."/>
            <person name="Lukacs Z."/>
            <person name="Mihaltcheva S."/>
            <person name="Morgado L.N."/>
            <person name="Niskanen T."/>
            <person name="Noordeloos M.E."/>
            <person name="Ohm R.A."/>
            <person name="Ortiz-Santana B."/>
            <person name="Ovrebo C."/>
            <person name="Racz N."/>
            <person name="Riley R."/>
            <person name="Savchenko A."/>
            <person name="Shiryaev A."/>
            <person name="Soop K."/>
            <person name="Spirin V."/>
            <person name="Szebenyi C."/>
            <person name="Tomsovsky M."/>
            <person name="Tulloss R.E."/>
            <person name="Uehling J."/>
            <person name="Grigoriev I.V."/>
            <person name="Vagvolgyi C."/>
            <person name="Papp T."/>
            <person name="Martin F.M."/>
            <person name="Miettinen O."/>
            <person name="Hibbett D.S."/>
            <person name="Nagy L.G."/>
        </authorList>
    </citation>
    <scope>NUCLEOTIDE SEQUENCE [LARGE SCALE GENOMIC DNA]</scope>
    <source>
        <strain evidence="2 3">CBS 166.37</strain>
    </source>
</reference>
<gene>
    <name evidence="2" type="ORF">BDQ12DRAFT_586018</name>
</gene>
<proteinExistence type="predicted"/>
<keyword evidence="3" id="KW-1185">Reference proteome</keyword>
<dbReference type="Gene3D" id="2.60.40.420">
    <property type="entry name" value="Cupredoxins - blue copper proteins"/>
    <property type="match status" value="2"/>
</dbReference>
<dbReference type="SUPFAM" id="SSF49503">
    <property type="entry name" value="Cupredoxins"/>
    <property type="match status" value="2"/>
</dbReference>
<dbReference type="Proteomes" id="UP000308652">
    <property type="component" value="Unassembled WGS sequence"/>
</dbReference>
<dbReference type="InterPro" id="IPR008972">
    <property type="entry name" value="Cupredoxin"/>
</dbReference>
<dbReference type="OrthoDB" id="1921208at2759"/>
<dbReference type="PANTHER" id="PTHR34883:SF15">
    <property type="entry name" value="EXTRACELLULAR SERINE-RICH PROTEIN"/>
    <property type="match status" value="1"/>
</dbReference>
<evidence type="ECO:0000313" key="2">
    <source>
        <dbReference type="EMBL" id="TFK35130.1"/>
    </source>
</evidence>
<evidence type="ECO:0000256" key="1">
    <source>
        <dbReference type="SAM" id="SignalP"/>
    </source>
</evidence>
<feature type="chain" id="PRO_5022750953" description="Cupredoxin" evidence="1">
    <location>
        <begin position="20"/>
        <end position="305"/>
    </location>
</feature>
<sequence>MYTSTILAITLAALPTSYAATWDVSVGANGLFVYNPPSVKASPGDIVNFTFIPVAPNVTDNFPTRQFQVPEGTAPLWFYCKQVNHCGMGMVFAINAPDDPSPKSFQAFQKLAIMRNGTAASSSSAAASSTAITFTTPPPPVWHSATATVTQGSSTWTTTYTSYEGSPPPTPAPVPMEHTILVGENGGLTYDPPSISASIGDTVIFEFRAKNHTATQSNFLNPCQDLQSSTGTIGFNSGFLSVSNGTVSNFPQFRVKINDTAPIWGYCGQTGHCTAGMVFAINAVESGPNNFAAFQALAKQTQSNA</sequence>
<dbReference type="EMBL" id="ML213624">
    <property type="protein sequence ID" value="TFK35130.1"/>
    <property type="molecule type" value="Genomic_DNA"/>
</dbReference>
<evidence type="ECO:0000313" key="3">
    <source>
        <dbReference type="Proteomes" id="UP000308652"/>
    </source>
</evidence>
<name>A0A5C3LQH7_9AGAR</name>
<evidence type="ECO:0008006" key="4">
    <source>
        <dbReference type="Google" id="ProtNLM"/>
    </source>
</evidence>
<feature type="signal peptide" evidence="1">
    <location>
        <begin position="1"/>
        <end position="19"/>
    </location>
</feature>
<dbReference type="AlphaFoldDB" id="A0A5C3LQH7"/>
<dbReference type="PANTHER" id="PTHR34883">
    <property type="entry name" value="SERINE-RICH PROTEIN, PUTATIVE-RELATED-RELATED"/>
    <property type="match status" value="1"/>
</dbReference>
<organism evidence="2 3">
    <name type="scientific">Crucibulum laeve</name>
    <dbReference type="NCBI Taxonomy" id="68775"/>
    <lineage>
        <taxon>Eukaryota</taxon>
        <taxon>Fungi</taxon>
        <taxon>Dikarya</taxon>
        <taxon>Basidiomycota</taxon>
        <taxon>Agaricomycotina</taxon>
        <taxon>Agaricomycetes</taxon>
        <taxon>Agaricomycetidae</taxon>
        <taxon>Agaricales</taxon>
        <taxon>Agaricineae</taxon>
        <taxon>Nidulariaceae</taxon>
        <taxon>Crucibulum</taxon>
    </lineage>
</organism>
<dbReference type="InterPro" id="IPR052953">
    <property type="entry name" value="Ser-rich/MCO-related"/>
</dbReference>
<dbReference type="CDD" id="cd00920">
    <property type="entry name" value="Cupredoxin"/>
    <property type="match status" value="1"/>
</dbReference>
<dbReference type="STRING" id="68775.A0A5C3LQH7"/>
<keyword evidence="1" id="KW-0732">Signal</keyword>
<protein>
    <recommendedName>
        <fullName evidence="4">Cupredoxin</fullName>
    </recommendedName>
</protein>
<feature type="non-terminal residue" evidence="2">
    <location>
        <position position="305"/>
    </location>
</feature>
<accession>A0A5C3LQH7</accession>